<dbReference type="SMART" id="SM00355">
    <property type="entry name" value="ZnF_C2H2"/>
    <property type="match status" value="2"/>
</dbReference>
<dbReference type="AlphaFoldDB" id="A0A183T5B9"/>
<evidence type="ECO:0000313" key="5">
    <source>
        <dbReference type="WBParaSite" id="SSLN_0001211201-mRNA-1"/>
    </source>
</evidence>
<dbReference type="OrthoDB" id="6317163at2759"/>
<dbReference type="PROSITE" id="PS50157">
    <property type="entry name" value="ZINC_FINGER_C2H2_2"/>
    <property type="match status" value="1"/>
</dbReference>
<sequence>MAATKAKRAARKTPVPRSNIVDAQALPTCPCCQRTFCARIGLVGHLRTQCTNNPAIPTSTSNFANHTLDSSNLIHGINSITPTIIETTSQYSVPVTPTTATAAATTINDGNSLLNCPHCDRKFTSRIGLVVHLRIHRTDW</sequence>
<evidence type="ECO:0000256" key="1">
    <source>
        <dbReference type="PROSITE-ProRule" id="PRU00042"/>
    </source>
</evidence>
<reference evidence="3 4" key="2">
    <citation type="submission" date="2018-11" db="EMBL/GenBank/DDBJ databases">
        <authorList>
            <consortium name="Pathogen Informatics"/>
        </authorList>
    </citation>
    <scope>NUCLEOTIDE SEQUENCE [LARGE SCALE GENOMIC DNA]</scope>
    <source>
        <strain evidence="3 4">NST_G2</strain>
    </source>
</reference>
<accession>A0A183T5B9</accession>
<evidence type="ECO:0000313" key="4">
    <source>
        <dbReference type="Proteomes" id="UP000275846"/>
    </source>
</evidence>
<dbReference type="EMBL" id="UYSU01036709">
    <property type="protein sequence ID" value="VDL98052.1"/>
    <property type="molecule type" value="Genomic_DNA"/>
</dbReference>
<dbReference type="Gene3D" id="3.30.160.60">
    <property type="entry name" value="Classic Zinc Finger"/>
    <property type="match status" value="1"/>
</dbReference>
<organism evidence="5">
    <name type="scientific">Schistocephalus solidus</name>
    <name type="common">Tapeworm</name>
    <dbReference type="NCBI Taxonomy" id="70667"/>
    <lineage>
        <taxon>Eukaryota</taxon>
        <taxon>Metazoa</taxon>
        <taxon>Spiralia</taxon>
        <taxon>Lophotrochozoa</taxon>
        <taxon>Platyhelminthes</taxon>
        <taxon>Cestoda</taxon>
        <taxon>Eucestoda</taxon>
        <taxon>Diphyllobothriidea</taxon>
        <taxon>Diphyllobothriidae</taxon>
        <taxon>Schistocephalus</taxon>
    </lineage>
</organism>
<keyword evidence="1" id="KW-0479">Metal-binding</keyword>
<reference evidence="5" key="1">
    <citation type="submission" date="2016-06" db="UniProtKB">
        <authorList>
            <consortium name="WormBaseParasite"/>
        </authorList>
    </citation>
    <scope>IDENTIFICATION</scope>
</reference>
<dbReference type="Proteomes" id="UP000275846">
    <property type="component" value="Unassembled WGS sequence"/>
</dbReference>
<dbReference type="InterPro" id="IPR013087">
    <property type="entry name" value="Znf_C2H2_type"/>
</dbReference>
<dbReference type="WBParaSite" id="SSLN_0001211201-mRNA-1">
    <property type="protein sequence ID" value="SSLN_0001211201-mRNA-1"/>
    <property type="gene ID" value="SSLN_0001211201"/>
</dbReference>
<dbReference type="InterPro" id="IPR036236">
    <property type="entry name" value="Znf_C2H2_sf"/>
</dbReference>
<evidence type="ECO:0000259" key="2">
    <source>
        <dbReference type="PROSITE" id="PS50157"/>
    </source>
</evidence>
<feature type="domain" description="C2H2-type" evidence="2">
    <location>
        <begin position="114"/>
        <end position="140"/>
    </location>
</feature>
<dbReference type="SUPFAM" id="SSF57667">
    <property type="entry name" value="beta-beta-alpha zinc fingers"/>
    <property type="match status" value="1"/>
</dbReference>
<proteinExistence type="predicted"/>
<name>A0A183T5B9_SCHSO</name>
<keyword evidence="1" id="KW-0862">Zinc</keyword>
<gene>
    <name evidence="3" type="ORF">SSLN_LOCUS11667</name>
</gene>
<dbReference type="GO" id="GO:0008270">
    <property type="term" value="F:zinc ion binding"/>
    <property type="evidence" value="ECO:0007669"/>
    <property type="project" value="UniProtKB-KW"/>
</dbReference>
<keyword evidence="4" id="KW-1185">Reference proteome</keyword>
<protein>
    <submittedName>
        <fullName evidence="5">C2H2-type domain-containing protein</fullName>
    </submittedName>
</protein>
<keyword evidence="1" id="KW-0863">Zinc-finger</keyword>
<evidence type="ECO:0000313" key="3">
    <source>
        <dbReference type="EMBL" id="VDL98052.1"/>
    </source>
</evidence>
<dbReference type="PROSITE" id="PS00028">
    <property type="entry name" value="ZINC_FINGER_C2H2_1"/>
    <property type="match status" value="1"/>
</dbReference>